<accession>A0A8R1Y347</accession>
<dbReference type="EnsemblMetazoa" id="OVOC5634.1">
    <property type="protein sequence ID" value="OVOC5634.1"/>
    <property type="gene ID" value="WBGene00242443"/>
</dbReference>
<proteinExistence type="predicted"/>
<reference evidence="3" key="1">
    <citation type="submission" date="2013-10" db="EMBL/GenBank/DDBJ databases">
        <title>Genome sequencing of Onchocerca volvulus.</title>
        <authorList>
            <person name="Cotton J."/>
            <person name="Tsai J."/>
            <person name="Stanley E."/>
            <person name="Tracey A."/>
            <person name="Holroyd N."/>
            <person name="Lustigman S."/>
            <person name="Berriman M."/>
        </authorList>
    </citation>
    <scope>NUCLEOTIDE SEQUENCE</scope>
</reference>
<dbReference type="Proteomes" id="UP000024404">
    <property type="component" value="Unassembled WGS sequence"/>
</dbReference>
<name>A0A8R1Y347_ONCVO</name>
<keyword evidence="1" id="KW-0472">Membrane</keyword>
<dbReference type="AlphaFoldDB" id="A0A8R1Y347"/>
<sequence>MKAVFIGRLLLRILLLIAIAELGMVIILNLVFFNFVNSFRVKNENDNEIAQLHAVFVLFRLKVNKRVTSNLISNQKKSYDKKL</sequence>
<dbReference type="EMBL" id="CMVM020000161">
    <property type="status" value="NOT_ANNOTATED_CDS"/>
    <property type="molecule type" value="Genomic_DNA"/>
</dbReference>
<evidence type="ECO:0000256" key="1">
    <source>
        <dbReference type="SAM" id="Phobius"/>
    </source>
</evidence>
<evidence type="ECO:0000313" key="2">
    <source>
        <dbReference type="EnsemblMetazoa" id="OVOC5634.1"/>
    </source>
</evidence>
<evidence type="ECO:0000313" key="3">
    <source>
        <dbReference type="Proteomes" id="UP000024404"/>
    </source>
</evidence>
<keyword evidence="3" id="KW-1185">Reference proteome</keyword>
<feature type="transmembrane region" description="Helical" evidence="1">
    <location>
        <begin position="9"/>
        <end position="33"/>
    </location>
</feature>
<organism evidence="2 3">
    <name type="scientific">Onchocerca volvulus</name>
    <dbReference type="NCBI Taxonomy" id="6282"/>
    <lineage>
        <taxon>Eukaryota</taxon>
        <taxon>Metazoa</taxon>
        <taxon>Ecdysozoa</taxon>
        <taxon>Nematoda</taxon>
        <taxon>Chromadorea</taxon>
        <taxon>Rhabditida</taxon>
        <taxon>Spirurina</taxon>
        <taxon>Spiruromorpha</taxon>
        <taxon>Filarioidea</taxon>
        <taxon>Onchocercidae</taxon>
        <taxon>Onchocerca</taxon>
    </lineage>
</organism>
<reference evidence="2" key="2">
    <citation type="submission" date="2022-06" db="UniProtKB">
        <authorList>
            <consortium name="EnsemblMetazoa"/>
        </authorList>
    </citation>
    <scope>IDENTIFICATION</scope>
</reference>
<keyword evidence="1" id="KW-1133">Transmembrane helix</keyword>
<protein>
    <submittedName>
        <fullName evidence="2">Uncharacterized protein</fullName>
    </submittedName>
</protein>
<keyword evidence="1" id="KW-0812">Transmembrane</keyword>